<dbReference type="Pfam" id="PF04149">
    <property type="entry name" value="DUF397"/>
    <property type="match status" value="1"/>
</dbReference>
<dbReference type="OrthoDB" id="4299240at2"/>
<comment type="caution">
    <text evidence="2">The sequence shown here is derived from an EMBL/GenBank/DDBJ whole genome shotgun (WGS) entry which is preliminary data.</text>
</comment>
<dbReference type="RefSeq" id="WP_012796379.1">
    <property type="nucleotide sequence ID" value="NZ_CALJZO010000070.1"/>
</dbReference>
<accession>A0A837DGU5</accession>
<feature type="domain" description="DUF397" evidence="1">
    <location>
        <begin position="32"/>
        <end position="84"/>
    </location>
</feature>
<gene>
    <name evidence="2" type="ORF">MINT15_07710</name>
</gene>
<name>A0A837DGU5_9PSEU</name>
<dbReference type="OMA" id="IYDDKAH"/>
<dbReference type="Proteomes" id="UP000030848">
    <property type="component" value="Unassembled WGS sequence"/>
</dbReference>
<dbReference type="EMBL" id="JRZE01000002">
    <property type="protein sequence ID" value="KHF45554.1"/>
    <property type="molecule type" value="Genomic_DNA"/>
</dbReference>
<proteinExistence type="predicted"/>
<organism evidence="2 3">
    <name type="scientific">Saccharomonospora viridis</name>
    <dbReference type="NCBI Taxonomy" id="1852"/>
    <lineage>
        <taxon>Bacteria</taxon>
        <taxon>Bacillati</taxon>
        <taxon>Actinomycetota</taxon>
        <taxon>Actinomycetes</taxon>
        <taxon>Pseudonocardiales</taxon>
        <taxon>Pseudonocardiaceae</taxon>
        <taxon>Saccharomonospora</taxon>
    </lineage>
</organism>
<dbReference type="AlphaFoldDB" id="A0A837DGU5"/>
<evidence type="ECO:0000313" key="2">
    <source>
        <dbReference type="EMBL" id="KHF45554.1"/>
    </source>
</evidence>
<protein>
    <recommendedName>
        <fullName evidence="1">DUF397 domain-containing protein</fullName>
    </recommendedName>
</protein>
<evidence type="ECO:0000259" key="1">
    <source>
        <dbReference type="Pfam" id="PF04149"/>
    </source>
</evidence>
<reference evidence="2 3" key="1">
    <citation type="submission" date="2014-10" db="EMBL/GenBank/DDBJ databases">
        <title>Genome sequence of Micropolyspora internatus JCM3315.</title>
        <authorList>
            <person name="Shin S.-K."/>
            <person name="Yi H."/>
        </authorList>
    </citation>
    <scope>NUCLEOTIDE SEQUENCE [LARGE SCALE GENOMIC DNA]</scope>
    <source>
        <strain evidence="2 3">JCM 3315</strain>
    </source>
</reference>
<sequence length="92" mass="10003">MRNDRHGIDDKSSVRGGLDLSSASWRRLPGSSGDCGNESGGPVEYAFVTHGNATYAVLRQSLESDGTVLVFTPSEWDAFLLGVRDGEFDRPR</sequence>
<evidence type="ECO:0000313" key="3">
    <source>
        <dbReference type="Proteomes" id="UP000030848"/>
    </source>
</evidence>
<dbReference type="InterPro" id="IPR007278">
    <property type="entry name" value="DUF397"/>
</dbReference>